<feature type="transmembrane region" description="Helical" evidence="1">
    <location>
        <begin position="409"/>
        <end position="427"/>
    </location>
</feature>
<feature type="transmembrane region" description="Helical" evidence="1">
    <location>
        <begin position="384"/>
        <end position="403"/>
    </location>
</feature>
<evidence type="ECO:0000259" key="2">
    <source>
        <dbReference type="Pfam" id="PF00149"/>
    </source>
</evidence>
<evidence type="ECO:0000313" key="5">
    <source>
        <dbReference type="Proteomes" id="UP000285301"/>
    </source>
</evidence>
<dbReference type="PANTHER" id="PTHR14795">
    <property type="entry name" value="HELICASE RELATED"/>
    <property type="match status" value="1"/>
</dbReference>
<protein>
    <submittedName>
        <fullName evidence="4">Transmembrane protein 62-like protein</fullName>
    </submittedName>
</protein>
<feature type="domain" description="TMEM62 Ig-like" evidence="3">
    <location>
        <begin position="250"/>
        <end position="335"/>
    </location>
</feature>
<dbReference type="InterPro" id="IPR029052">
    <property type="entry name" value="Metallo-depent_PP-like"/>
</dbReference>
<evidence type="ECO:0000313" key="4">
    <source>
        <dbReference type="EMBL" id="RWS09024.1"/>
    </source>
</evidence>
<dbReference type="CDD" id="cd07401">
    <property type="entry name" value="MPP_TMEM62_N"/>
    <property type="match status" value="1"/>
</dbReference>
<comment type="caution">
    <text evidence="4">The sequence shown here is derived from an EMBL/GenBank/DDBJ whole genome shotgun (WGS) entry which is preliminary data.</text>
</comment>
<reference evidence="4 5" key="1">
    <citation type="journal article" date="2018" name="Gigascience">
        <title>Genomes of trombidid mites reveal novel predicted allergens and laterally-transferred genes associated with secondary metabolism.</title>
        <authorList>
            <person name="Dong X."/>
            <person name="Chaisiri K."/>
            <person name="Xia D."/>
            <person name="Armstrong S.D."/>
            <person name="Fang Y."/>
            <person name="Donnelly M.J."/>
            <person name="Kadowaki T."/>
            <person name="McGarry J.W."/>
            <person name="Darby A.C."/>
            <person name="Makepeace B.L."/>
        </authorList>
    </citation>
    <scope>NUCLEOTIDE SEQUENCE [LARGE SCALE GENOMIC DNA]</scope>
    <source>
        <strain evidence="4">UoL-WK</strain>
    </source>
</reference>
<organism evidence="4 5">
    <name type="scientific">Dinothrombium tinctorium</name>
    <dbReference type="NCBI Taxonomy" id="1965070"/>
    <lineage>
        <taxon>Eukaryota</taxon>
        <taxon>Metazoa</taxon>
        <taxon>Ecdysozoa</taxon>
        <taxon>Arthropoda</taxon>
        <taxon>Chelicerata</taxon>
        <taxon>Arachnida</taxon>
        <taxon>Acari</taxon>
        <taxon>Acariformes</taxon>
        <taxon>Trombidiformes</taxon>
        <taxon>Prostigmata</taxon>
        <taxon>Anystina</taxon>
        <taxon>Parasitengona</taxon>
        <taxon>Trombidioidea</taxon>
        <taxon>Trombidiidae</taxon>
        <taxon>Dinothrombium</taxon>
    </lineage>
</organism>
<dbReference type="PANTHER" id="PTHR14795:SF0">
    <property type="entry name" value="TRANSMEMBRANE PROTEIN 62"/>
    <property type="match status" value="1"/>
</dbReference>
<dbReference type="EMBL" id="NCKU01002681">
    <property type="protein sequence ID" value="RWS09024.1"/>
    <property type="molecule type" value="Genomic_DNA"/>
</dbReference>
<name>A0A443R175_9ACAR</name>
<dbReference type="InterPro" id="IPR041871">
    <property type="entry name" value="MPP_TMEM62"/>
</dbReference>
<accession>A0A443R175</accession>
<dbReference type="Proteomes" id="UP000285301">
    <property type="component" value="Unassembled WGS sequence"/>
</dbReference>
<dbReference type="InterPro" id="IPR004843">
    <property type="entry name" value="Calcineurin-like_PHP"/>
</dbReference>
<proteinExistence type="predicted"/>
<keyword evidence="1 4" id="KW-0812">Transmembrane</keyword>
<feature type="non-terminal residue" evidence="4">
    <location>
        <position position="1"/>
    </location>
</feature>
<feature type="domain" description="Calcineurin-like phosphoesterase" evidence="2">
    <location>
        <begin position="1"/>
        <end position="201"/>
    </location>
</feature>
<keyword evidence="1" id="KW-0472">Membrane</keyword>
<gene>
    <name evidence="4" type="ORF">B4U79_12927</name>
</gene>
<dbReference type="STRING" id="1965070.A0A443R175"/>
<dbReference type="InterPro" id="IPR056229">
    <property type="entry name" value="Ig_TMM62"/>
</dbReference>
<dbReference type="Gene3D" id="3.60.21.10">
    <property type="match status" value="1"/>
</dbReference>
<dbReference type="GO" id="GO:0016787">
    <property type="term" value="F:hydrolase activity"/>
    <property type="evidence" value="ECO:0007669"/>
    <property type="project" value="InterPro"/>
</dbReference>
<dbReference type="AlphaFoldDB" id="A0A443R175"/>
<evidence type="ECO:0000256" key="1">
    <source>
        <dbReference type="SAM" id="Phobius"/>
    </source>
</evidence>
<keyword evidence="1" id="KW-1133">Transmembrane helix</keyword>
<evidence type="ECO:0000259" key="3">
    <source>
        <dbReference type="Pfam" id="PF24384"/>
    </source>
</evidence>
<keyword evidence="5" id="KW-1185">Reference proteome</keyword>
<dbReference type="Pfam" id="PF00149">
    <property type="entry name" value="Metallophos"/>
    <property type="match status" value="1"/>
</dbReference>
<dbReference type="Pfam" id="PF24384">
    <property type="entry name" value="Ig_TMM62"/>
    <property type="match status" value="1"/>
</dbReference>
<dbReference type="SUPFAM" id="SSF56300">
    <property type="entry name" value="Metallo-dependent phosphatases"/>
    <property type="match status" value="1"/>
</dbReference>
<sequence length="466" mass="53632">ISDIHLSKFFDPQRKPDFYRFCTEVVDAIKPTVVLATGDLTDSRTKDPLGSNQHEEEWIWYSEVLNKSGVTNKTLWLDIRGNHDSFNVFSWESDNNYYRKYSQSGAKHRQHFMHELKHDTETYTFIGVDACLDPSQKRPFNFIGRLKENDISTLQKLSKEAIDKGTNFTFWFGHYPTSSIAMPKFGLRHILNGPYFCGHYHTILGLVNQMYATHGNGALELEVGDWKDNRLYRIAAIDHGLFSFNDVQFNKWPVILITNPKAALFSMPGIEPLHRIKTSTHIRVLVFSIHPISSVLVKIDDSSWKEMWLSSNSLYVLEWDPKEYDSGLHTITVKATLSYVLCDLKARSIYIFQGPWFVGDLIDNHFGVCFVWGMIINGHYSPVGFTYVFGAGFILYASLYTTAYGLKSFIFGFLHTWSIIIYFYLWLKTFSLTKNDFIVIIASATKKKNRSNQADRSSEPLATTET</sequence>
<dbReference type="OrthoDB" id="27234at2759"/>